<accession>A0A0U3FNF6</accession>
<dbReference type="EMBL" id="CP006867">
    <property type="protein sequence ID" value="ALU11511.1"/>
    <property type="molecule type" value="Genomic_DNA"/>
</dbReference>
<dbReference type="InterPro" id="IPR004376">
    <property type="entry name" value="Pesterase_MJ0037"/>
</dbReference>
<dbReference type="AlphaFoldDB" id="A0A0U3FNF6"/>
<sequence>MEGIELMKDLYLLPFGGILYKDYVIIADLHLGFEEEMLSKGVYLPPAQLKRALEVLELATKLSKKIVVAGDLKHMFSKLGKREQRDVKAFLDRAEMLDVELVLVRGNHDNFVRHLLEERGFDVVTQLDLGEVKVVHGHERVEWDGIILMGHEHPSLGVRDEIGVSVKFPCFLRVPLDKGEAIVLPAIGPYQTGNNVSLHKEAYLSPIIRDRGRIEEAVPYVIDEELSVIEFPSLGLLEGMLLVQ</sequence>
<dbReference type="OrthoDB" id="18264at2157"/>
<organism evidence="2 3">
    <name type="scientific">Ignicoccus islandicus DSM 13165</name>
    <dbReference type="NCBI Taxonomy" id="940295"/>
    <lineage>
        <taxon>Archaea</taxon>
        <taxon>Thermoproteota</taxon>
        <taxon>Thermoprotei</taxon>
        <taxon>Desulfurococcales</taxon>
        <taxon>Desulfurococcaceae</taxon>
        <taxon>Ignicoccus</taxon>
    </lineage>
</organism>
<dbReference type="Pfam" id="PF00149">
    <property type="entry name" value="Metallophos"/>
    <property type="match status" value="1"/>
</dbReference>
<evidence type="ECO:0000259" key="1">
    <source>
        <dbReference type="Pfam" id="PF00149"/>
    </source>
</evidence>
<dbReference type="Gene3D" id="3.60.21.10">
    <property type="match status" value="1"/>
</dbReference>
<dbReference type="Proteomes" id="UP000060778">
    <property type="component" value="Chromosome"/>
</dbReference>
<feature type="domain" description="Calcineurin-like phosphoesterase" evidence="1">
    <location>
        <begin position="24"/>
        <end position="152"/>
    </location>
</feature>
<dbReference type="PANTHER" id="PTHR39323">
    <property type="entry name" value="BLR1149 PROTEIN"/>
    <property type="match status" value="1"/>
</dbReference>
<evidence type="ECO:0000313" key="2">
    <source>
        <dbReference type="EMBL" id="ALU11511.1"/>
    </source>
</evidence>
<dbReference type="InterPro" id="IPR004843">
    <property type="entry name" value="Calcineurin-like_PHP"/>
</dbReference>
<reference evidence="2 3" key="1">
    <citation type="submission" date="2013-11" db="EMBL/GenBank/DDBJ databases">
        <title>Comparative genomics of Ignicoccus.</title>
        <authorList>
            <person name="Podar M."/>
        </authorList>
    </citation>
    <scope>NUCLEOTIDE SEQUENCE [LARGE SCALE GENOMIC DNA]</scope>
    <source>
        <strain evidence="2 3">DSM 13165</strain>
    </source>
</reference>
<proteinExistence type="predicted"/>
<dbReference type="InterPro" id="IPR029052">
    <property type="entry name" value="Metallo-depent_PP-like"/>
</dbReference>
<dbReference type="GeneID" id="30679779"/>
<dbReference type="PIRSF" id="PIRSF000887">
    <property type="entry name" value="Pesterase_MJ0037"/>
    <property type="match status" value="1"/>
</dbReference>
<keyword evidence="3" id="KW-1185">Reference proteome</keyword>
<dbReference type="RefSeq" id="WP_075049406.1">
    <property type="nucleotide sequence ID" value="NZ_CP006867.1"/>
</dbReference>
<dbReference type="NCBIfam" id="TIGR00024">
    <property type="entry name" value="SbcD_rel_arch"/>
    <property type="match status" value="1"/>
</dbReference>
<dbReference type="SUPFAM" id="SSF56300">
    <property type="entry name" value="Metallo-dependent phosphatases"/>
    <property type="match status" value="1"/>
</dbReference>
<dbReference type="InterPro" id="IPR024173">
    <property type="entry name" value="Pesterase_MJ0037-like"/>
</dbReference>
<evidence type="ECO:0000313" key="3">
    <source>
        <dbReference type="Proteomes" id="UP000060778"/>
    </source>
</evidence>
<gene>
    <name evidence="2" type="ORF">EYM_01875</name>
</gene>
<dbReference type="PANTHER" id="PTHR39323:SF1">
    <property type="entry name" value="BLR1149 PROTEIN"/>
    <property type="match status" value="1"/>
</dbReference>
<dbReference type="CDD" id="cd07391">
    <property type="entry name" value="MPP_PF1019"/>
    <property type="match status" value="1"/>
</dbReference>
<dbReference type="GO" id="GO:0016787">
    <property type="term" value="F:hydrolase activity"/>
    <property type="evidence" value="ECO:0007669"/>
    <property type="project" value="InterPro"/>
</dbReference>
<dbReference type="KEGG" id="iis:EYM_01875"/>
<protein>
    <submittedName>
        <fullName evidence="2">Phosphoesterase</fullName>
    </submittedName>
</protein>
<name>A0A0U3FNF6_9CREN</name>
<dbReference type="STRING" id="940295.EYM_01875"/>